<sequence length="79" mass="9544">MKKKYIPIFSALILTILINFDMPYSMIKFFPLGDFTIFQYFGYARNKGDKLYLNMFDHKGPVIFFISQLGYFFDERKWC</sequence>
<reference evidence="2 3" key="1">
    <citation type="journal article" date="2024" name="Front. Microbiol.">
        <title>Pangenomic and biochemical analyses of Helcococcus ovis reveal widespread tetracycline resistance and a novel bacterial species, Helcococcus bovis.</title>
        <authorList>
            <person name="Cunha F."/>
            <person name="Zhai Y."/>
            <person name="Casaro S."/>
            <person name="Jones K.L."/>
            <person name="Hernandez M."/>
            <person name="Bisinotto R.S."/>
            <person name="Kariyawasam S."/>
            <person name="Brown M.B."/>
            <person name="Phillips A."/>
            <person name="Jeong K.C."/>
            <person name="Galvao K.N."/>
        </authorList>
    </citation>
    <scope>NUCLEOTIDE SEQUENCE [LARGE SCALE GENOMIC DNA]</scope>
    <source>
        <strain evidence="2 3">KG197</strain>
    </source>
</reference>
<evidence type="ECO:0000313" key="3">
    <source>
        <dbReference type="Proteomes" id="UP001629536"/>
    </source>
</evidence>
<keyword evidence="1" id="KW-0812">Transmembrane</keyword>
<accession>A0ABW9F4F4</accession>
<name>A0ABW9F4F4_9FIRM</name>
<dbReference type="Proteomes" id="UP001629536">
    <property type="component" value="Unassembled WGS sequence"/>
</dbReference>
<keyword evidence="1" id="KW-1133">Transmembrane helix</keyword>
<organism evidence="2 3">
    <name type="scientific">Helcococcus bovis</name>
    <dbReference type="NCBI Taxonomy" id="3153252"/>
    <lineage>
        <taxon>Bacteria</taxon>
        <taxon>Bacillati</taxon>
        <taxon>Bacillota</taxon>
        <taxon>Tissierellia</taxon>
        <taxon>Tissierellales</taxon>
        <taxon>Peptoniphilaceae</taxon>
        <taxon>Helcococcus</taxon>
    </lineage>
</organism>
<keyword evidence="3" id="KW-1185">Reference proteome</keyword>
<proteinExistence type="predicted"/>
<evidence type="ECO:0000313" key="2">
    <source>
        <dbReference type="EMBL" id="MFM1524192.1"/>
    </source>
</evidence>
<comment type="caution">
    <text evidence="2">The sequence shown here is derived from an EMBL/GenBank/DDBJ whole genome shotgun (WGS) entry which is preliminary data.</text>
</comment>
<dbReference type="EMBL" id="JBFNFH010000001">
    <property type="protein sequence ID" value="MFM1524192.1"/>
    <property type="molecule type" value="Genomic_DNA"/>
</dbReference>
<gene>
    <name evidence="2" type="ORF">ABGF40_00720</name>
</gene>
<evidence type="ECO:0000256" key="1">
    <source>
        <dbReference type="SAM" id="Phobius"/>
    </source>
</evidence>
<keyword evidence="1" id="KW-0472">Membrane</keyword>
<protein>
    <submittedName>
        <fullName evidence="2">Uncharacterized protein</fullName>
    </submittedName>
</protein>
<feature type="transmembrane region" description="Helical" evidence="1">
    <location>
        <begin position="6"/>
        <end position="24"/>
    </location>
</feature>
<dbReference type="RefSeq" id="WP_408126110.1">
    <property type="nucleotide sequence ID" value="NZ_JBFNFH010000001.1"/>
</dbReference>